<proteinExistence type="predicted"/>
<protein>
    <submittedName>
        <fullName evidence="1">Uncharacterized protein</fullName>
    </submittedName>
</protein>
<dbReference type="Proteomes" id="UP000478148">
    <property type="component" value="Unassembled WGS sequence"/>
</dbReference>
<comment type="caution">
    <text evidence="1">The sequence shown here is derived from an EMBL/GenBank/DDBJ whole genome shotgun (WGS) entry which is preliminary data.</text>
</comment>
<gene>
    <name evidence="1" type="ORF">ENC19_18535</name>
</gene>
<accession>A0A6M1L8E2</accession>
<dbReference type="AlphaFoldDB" id="A0A6M1L8E2"/>
<evidence type="ECO:0000313" key="1">
    <source>
        <dbReference type="EMBL" id="NGM14514.1"/>
    </source>
</evidence>
<evidence type="ECO:0000313" key="2">
    <source>
        <dbReference type="Proteomes" id="UP000478148"/>
    </source>
</evidence>
<organism evidence="1 2">
    <name type="scientific">Verrucosispora sioxanthis</name>
    <dbReference type="NCBI Taxonomy" id="2499994"/>
    <lineage>
        <taxon>Bacteria</taxon>
        <taxon>Bacillati</taxon>
        <taxon>Actinomycetota</taxon>
        <taxon>Actinomycetes</taxon>
        <taxon>Micromonosporales</taxon>
        <taxon>Micromonosporaceae</taxon>
        <taxon>Micromonospora</taxon>
    </lineage>
</organism>
<keyword evidence="2" id="KW-1185">Reference proteome</keyword>
<sequence>MPSRSAAEGRHERREFLLVAVLAVPALGALAVAATPAIRRPGSWAPWPPR</sequence>
<reference evidence="1 2" key="1">
    <citation type="submission" date="2020-02" db="EMBL/GenBank/DDBJ databases">
        <title>Draft Genome Sequence of Verrucosispora sp. Strain CWR15, Isolated from Gulf of Mexico Sponge.</title>
        <authorList>
            <person name="Kennedy S.J."/>
            <person name="Cella E."/>
            <person name="Azarian T."/>
            <person name="Baker B.J."/>
            <person name="Shaw L.N."/>
        </authorList>
    </citation>
    <scope>NUCLEOTIDE SEQUENCE [LARGE SCALE GENOMIC DNA]</scope>
    <source>
        <strain evidence="1 2">CWR15</strain>
    </source>
</reference>
<dbReference type="EMBL" id="SAIY01000006">
    <property type="protein sequence ID" value="NGM14514.1"/>
    <property type="molecule type" value="Genomic_DNA"/>
</dbReference>
<name>A0A6M1L8E2_9ACTN</name>